<keyword evidence="3" id="KW-1185">Reference proteome</keyword>
<dbReference type="AlphaFoldDB" id="E9HAG7"/>
<dbReference type="Pfam" id="PF13837">
    <property type="entry name" value="Myb_DNA-bind_4"/>
    <property type="match status" value="1"/>
</dbReference>
<dbReference type="InterPro" id="IPR044822">
    <property type="entry name" value="Myb_DNA-bind_4"/>
</dbReference>
<dbReference type="EMBL" id="GL732612">
    <property type="protein sequence ID" value="EFX71265.1"/>
    <property type="molecule type" value="Genomic_DNA"/>
</dbReference>
<protein>
    <recommendedName>
        <fullName evidence="1">Myb/SANT-like DNA-binding domain-containing protein</fullName>
    </recommendedName>
</protein>
<evidence type="ECO:0000259" key="1">
    <source>
        <dbReference type="Pfam" id="PF13837"/>
    </source>
</evidence>
<dbReference type="OrthoDB" id="691673at2759"/>
<dbReference type="HOGENOM" id="CLU_2280232_0_0_1"/>
<feature type="domain" description="Myb/SANT-like DNA-binding" evidence="1">
    <location>
        <begin position="19"/>
        <end position="91"/>
    </location>
</feature>
<dbReference type="KEGG" id="dpx:DAPPUDRAFT_327337"/>
<organism evidence="2 3">
    <name type="scientific">Daphnia pulex</name>
    <name type="common">Water flea</name>
    <dbReference type="NCBI Taxonomy" id="6669"/>
    <lineage>
        <taxon>Eukaryota</taxon>
        <taxon>Metazoa</taxon>
        <taxon>Ecdysozoa</taxon>
        <taxon>Arthropoda</taxon>
        <taxon>Crustacea</taxon>
        <taxon>Branchiopoda</taxon>
        <taxon>Diplostraca</taxon>
        <taxon>Cladocera</taxon>
        <taxon>Anomopoda</taxon>
        <taxon>Daphniidae</taxon>
        <taxon>Daphnia</taxon>
    </lineage>
</organism>
<evidence type="ECO:0000313" key="2">
    <source>
        <dbReference type="EMBL" id="EFX71265.1"/>
    </source>
</evidence>
<dbReference type="Gene3D" id="1.10.10.60">
    <property type="entry name" value="Homeodomain-like"/>
    <property type="match status" value="1"/>
</dbReference>
<dbReference type="PhylomeDB" id="E9HAG7"/>
<dbReference type="Proteomes" id="UP000000305">
    <property type="component" value="Unassembled WGS sequence"/>
</dbReference>
<dbReference type="InParanoid" id="E9HAG7"/>
<reference evidence="2 3" key="1">
    <citation type="journal article" date="2011" name="Science">
        <title>The ecoresponsive genome of Daphnia pulex.</title>
        <authorList>
            <person name="Colbourne J.K."/>
            <person name="Pfrender M.E."/>
            <person name="Gilbert D."/>
            <person name="Thomas W.K."/>
            <person name="Tucker A."/>
            <person name="Oakley T.H."/>
            <person name="Tokishita S."/>
            <person name="Aerts A."/>
            <person name="Arnold G.J."/>
            <person name="Basu M.K."/>
            <person name="Bauer D.J."/>
            <person name="Caceres C.E."/>
            <person name="Carmel L."/>
            <person name="Casola C."/>
            <person name="Choi J.H."/>
            <person name="Detter J.C."/>
            <person name="Dong Q."/>
            <person name="Dusheyko S."/>
            <person name="Eads B.D."/>
            <person name="Frohlich T."/>
            <person name="Geiler-Samerotte K.A."/>
            <person name="Gerlach D."/>
            <person name="Hatcher P."/>
            <person name="Jogdeo S."/>
            <person name="Krijgsveld J."/>
            <person name="Kriventseva E.V."/>
            <person name="Kultz D."/>
            <person name="Laforsch C."/>
            <person name="Lindquist E."/>
            <person name="Lopez J."/>
            <person name="Manak J.R."/>
            <person name="Muller J."/>
            <person name="Pangilinan J."/>
            <person name="Patwardhan R.P."/>
            <person name="Pitluck S."/>
            <person name="Pritham E.J."/>
            <person name="Rechtsteiner A."/>
            <person name="Rho M."/>
            <person name="Rogozin I.B."/>
            <person name="Sakarya O."/>
            <person name="Salamov A."/>
            <person name="Schaack S."/>
            <person name="Shapiro H."/>
            <person name="Shiga Y."/>
            <person name="Skalitzky C."/>
            <person name="Smith Z."/>
            <person name="Souvorov A."/>
            <person name="Sung W."/>
            <person name="Tang Z."/>
            <person name="Tsuchiya D."/>
            <person name="Tu H."/>
            <person name="Vos H."/>
            <person name="Wang M."/>
            <person name="Wolf Y.I."/>
            <person name="Yamagata H."/>
            <person name="Yamada T."/>
            <person name="Ye Y."/>
            <person name="Shaw J.R."/>
            <person name="Andrews J."/>
            <person name="Crease T.J."/>
            <person name="Tang H."/>
            <person name="Lucas S.M."/>
            <person name="Robertson H.M."/>
            <person name="Bork P."/>
            <person name="Koonin E.V."/>
            <person name="Zdobnov E.M."/>
            <person name="Grigoriev I.V."/>
            <person name="Lynch M."/>
            <person name="Boore J.L."/>
        </authorList>
    </citation>
    <scope>NUCLEOTIDE SEQUENCE [LARGE SCALE GENOMIC DNA]</scope>
</reference>
<accession>E9HAG7</accession>
<proteinExistence type="predicted"/>
<sequence>MAANSTSLQMHLQHSPRKKNFGYEETIRLLELWTHYTNGGTHPELGKGHRTGRLWLVISERMKAMNYNRGPEECKVRVGNLRAKYTKLKRGYLSGEDFASIV</sequence>
<evidence type="ECO:0000313" key="3">
    <source>
        <dbReference type="Proteomes" id="UP000000305"/>
    </source>
</evidence>
<name>E9HAG7_DAPPU</name>
<gene>
    <name evidence="2" type="ORF">DAPPUDRAFT_327337</name>
</gene>